<accession>A0A1R4FGP7</accession>
<reference evidence="1 2" key="1">
    <citation type="submission" date="2017-02" db="EMBL/GenBank/DDBJ databases">
        <authorList>
            <person name="Peterson S.W."/>
        </authorList>
    </citation>
    <scope>NUCLEOTIDE SEQUENCE [LARGE SCALE GENOMIC DNA]</scope>
    <source>
        <strain evidence="1 2">LMG 22410</strain>
    </source>
</reference>
<dbReference type="EMBL" id="FUHU01000021">
    <property type="protein sequence ID" value="SJM54991.1"/>
    <property type="molecule type" value="Genomic_DNA"/>
</dbReference>
<proteinExistence type="predicted"/>
<evidence type="ECO:0000313" key="2">
    <source>
        <dbReference type="Proteomes" id="UP000195787"/>
    </source>
</evidence>
<protein>
    <submittedName>
        <fullName evidence="1">Uncharacterized protein</fullName>
    </submittedName>
</protein>
<dbReference type="AlphaFoldDB" id="A0A1R4FGP7"/>
<dbReference type="Proteomes" id="UP000195787">
    <property type="component" value="Unassembled WGS sequence"/>
</dbReference>
<keyword evidence="2" id="KW-1185">Reference proteome</keyword>
<gene>
    <name evidence="1" type="ORF">CZ674_04415</name>
</gene>
<name>A0A1R4FGP7_9MICO</name>
<organism evidence="1 2">
    <name type="scientific">Agrococcus casei LMG 22410</name>
    <dbReference type="NCBI Taxonomy" id="1255656"/>
    <lineage>
        <taxon>Bacteria</taxon>
        <taxon>Bacillati</taxon>
        <taxon>Actinomycetota</taxon>
        <taxon>Actinomycetes</taxon>
        <taxon>Micrococcales</taxon>
        <taxon>Microbacteriaceae</taxon>
        <taxon>Agrococcus</taxon>
    </lineage>
</organism>
<evidence type="ECO:0000313" key="1">
    <source>
        <dbReference type="EMBL" id="SJM54991.1"/>
    </source>
</evidence>
<sequence length="90" mass="9658">MPTPAAPSITDIDAPGSEIAFALWRCGLVAAAWEAEKIGDEETTHELIEQAAQATDNELPGNSAWSDQARQRVLDHQIEAEAAICEGWIG</sequence>